<evidence type="ECO:0000313" key="3">
    <source>
        <dbReference type="Proteomes" id="UP000001302"/>
    </source>
</evidence>
<accession>E0TB21</accession>
<reference evidence="3" key="1">
    <citation type="submission" date="2010-08" db="EMBL/GenBank/DDBJ databases">
        <title>Genome sequence of Parvularcula bermudensis HTCC2503.</title>
        <authorList>
            <person name="Kang D.-M."/>
            <person name="Oh H.-M."/>
            <person name="Cho J.-C."/>
        </authorList>
    </citation>
    <scope>NUCLEOTIDE SEQUENCE [LARGE SCALE GENOMIC DNA]</scope>
    <source>
        <strain evidence="3">ATCC BAA-594 / HTCC2503 / KCTC 12087</strain>
    </source>
</reference>
<dbReference type="HOGENOM" id="CLU_2410567_0_0_5"/>
<proteinExistence type="predicted"/>
<sequence length="92" mass="10270">MPDDRSGMPDPTPSMRRSSKPATPQEYQGLQAPIAREPIPGEPCRLIGKVYNWSPIYYEVAILSRDEVGKRKVAKRRVHLSPCPQCPDHGSA</sequence>
<dbReference type="AlphaFoldDB" id="E0TB21"/>
<name>E0TB21_PARBH</name>
<keyword evidence="3" id="KW-1185">Reference proteome</keyword>
<evidence type="ECO:0000313" key="2">
    <source>
        <dbReference type="EMBL" id="ADM08230.1"/>
    </source>
</evidence>
<reference evidence="2 3" key="2">
    <citation type="journal article" date="2011" name="J. Bacteriol.">
        <title>Complete genome sequence of strain HTCC2503T of Parvularcula bermudensis, the type species of the order "Parvularculales" in the class Alphaproteobacteria.</title>
        <authorList>
            <person name="Oh H.M."/>
            <person name="Kang I."/>
            <person name="Vergin K.L."/>
            <person name="Kang D."/>
            <person name="Rhee K.H."/>
            <person name="Giovannoni S.J."/>
            <person name="Cho J.C."/>
        </authorList>
    </citation>
    <scope>NUCLEOTIDE SEQUENCE [LARGE SCALE GENOMIC DNA]</scope>
    <source>
        <strain evidence="3">ATCC BAA-594 / HTCC2503 / KCTC 12087</strain>
    </source>
</reference>
<dbReference type="KEGG" id="pbr:PB2503_00747"/>
<organism evidence="2 3">
    <name type="scientific">Parvularcula bermudensis (strain ATCC BAA-594 / HTCC2503 / KCTC 12087)</name>
    <dbReference type="NCBI Taxonomy" id="314260"/>
    <lineage>
        <taxon>Bacteria</taxon>
        <taxon>Pseudomonadati</taxon>
        <taxon>Pseudomonadota</taxon>
        <taxon>Alphaproteobacteria</taxon>
        <taxon>Parvularculales</taxon>
        <taxon>Parvularculaceae</taxon>
        <taxon>Parvularcula</taxon>
    </lineage>
</organism>
<evidence type="ECO:0000256" key="1">
    <source>
        <dbReference type="SAM" id="MobiDB-lite"/>
    </source>
</evidence>
<dbReference type="Proteomes" id="UP000001302">
    <property type="component" value="Chromosome"/>
</dbReference>
<dbReference type="RefSeq" id="WP_013299204.1">
    <property type="nucleotide sequence ID" value="NC_014414.1"/>
</dbReference>
<gene>
    <name evidence="2" type="ordered locus">PB2503_00747</name>
</gene>
<dbReference type="EMBL" id="CP002156">
    <property type="protein sequence ID" value="ADM08230.1"/>
    <property type="molecule type" value="Genomic_DNA"/>
</dbReference>
<protein>
    <submittedName>
        <fullName evidence="2">Uncharacterized protein</fullName>
    </submittedName>
</protein>
<feature type="region of interest" description="Disordered" evidence="1">
    <location>
        <begin position="1"/>
        <end position="40"/>
    </location>
</feature>